<sequence length="62" mass="6915">MDILGSKFIPSRTPSPVGPELQLQKCKHHSFTSFPPRPALPEATSCSPTPYRGLWAKFFLSQ</sequence>
<accession>A0A7J7T3M7</accession>
<feature type="region of interest" description="Disordered" evidence="1">
    <location>
        <begin position="1"/>
        <end position="20"/>
    </location>
</feature>
<keyword evidence="3" id="KW-1185">Reference proteome</keyword>
<evidence type="ECO:0000256" key="1">
    <source>
        <dbReference type="SAM" id="MobiDB-lite"/>
    </source>
</evidence>
<evidence type="ECO:0000313" key="3">
    <source>
        <dbReference type="Proteomes" id="UP000527355"/>
    </source>
</evidence>
<dbReference type="EMBL" id="JABWUV010000017">
    <property type="protein sequence ID" value="KAF6295306.1"/>
    <property type="molecule type" value="Genomic_DNA"/>
</dbReference>
<organism evidence="2 3">
    <name type="scientific">Myotis myotis</name>
    <name type="common">Greater mouse-eared bat</name>
    <name type="synonym">Vespertilio myotis</name>
    <dbReference type="NCBI Taxonomy" id="51298"/>
    <lineage>
        <taxon>Eukaryota</taxon>
        <taxon>Metazoa</taxon>
        <taxon>Chordata</taxon>
        <taxon>Craniata</taxon>
        <taxon>Vertebrata</taxon>
        <taxon>Euteleostomi</taxon>
        <taxon>Mammalia</taxon>
        <taxon>Eutheria</taxon>
        <taxon>Laurasiatheria</taxon>
        <taxon>Chiroptera</taxon>
        <taxon>Yangochiroptera</taxon>
        <taxon>Vespertilionidae</taxon>
        <taxon>Myotis</taxon>
    </lineage>
</organism>
<comment type="caution">
    <text evidence="2">The sequence shown here is derived from an EMBL/GenBank/DDBJ whole genome shotgun (WGS) entry which is preliminary data.</text>
</comment>
<reference evidence="2 3" key="1">
    <citation type="journal article" date="2020" name="Nature">
        <title>Six reference-quality genomes reveal evolution of bat adaptations.</title>
        <authorList>
            <person name="Jebb D."/>
            <person name="Huang Z."/>
            <person name="Pippel M."/>
            <person name="Hughes G.M."/>
            <person name="Lavrichenko K."/>
            <person name="Devanna P."/>
            <person name="Winkler S."/>
            <person name="Jermiin L.S."/>
            <person name="Skirmuntt E.C."/>
            <person name="Katzourakis A."/>
            <person name="Burkitt-Gray L."/>
            <person name="Ray D.A."/>
            <person name="Sullivan K.A.M."/>
            <person name="Roscito J.G."/>
            <person name="Kirilenko B.M."/>
            <person name="Davalos L.M."/>
            <person name="Corthals A.P."/>
            <person name="Power M.L."/>
            <person name="Jones G."/>
            <person name="Ransome R.D."/>
            <person name="Dechmann D.K.N."/>
            <person name="Locatelli A.G."/>
            <person name="Puechmaille S.J."/>
            <person name="Fedrigo O."/>
            <person name="Jarvis E.D."/>
            <person name="Hiller M."/>
            <person name="Vernes S.C."/>
            <person name="Myers E.W."/>
            <person name="Teeling E.C."/>
        </authorList>
    </citation>
    <scope>NUCLEOTIDE SEQUENCE [LARGE SCALE GENOMIC DNA]</scope>
    <source>
        <strain evidence="2">MMyoMyo1</strain>
        <tissue evidence="2">Flight muscle</tissue>
    </source>
</reference>
<proteinExistence type="predicted"/>
<dbReference type="AlphaFoldDB" id="A0A7J7T3M7"/>
<name>A0A7J7T3M7_MYOMY</name>
<evidence type="ECO:0000313" key="2">
    <source>
        <dbReference type="EMBL" id="KAF6295306.1"/>
    </source>
</evidence>
<dbReference type="Proteomes" id="UP000527355">
    <property type="component" value="Unassembled WGS sequence"/>
</dbReference>
<protein>
    <submittedName>
        <fullName evidence="2">CD68 molecule</fullName>
    </submittedName>
</protein>
<gene>
    <name evidence="2" type="ORF">mMyoMyo1_002457</name>
</gene>